<reference evidence="7 8" key="1">
    <citation type="journal article" date="2014" name="Int. J. Syst. Evol. Microbiol.">
        <title>Nitrososphaera viennensis gen. nov., sp. nov., an aerobic and mesophilic, ammonia-oxidizing archaeon from soil and a member of the archaeal phylum Thaumarchaeota.</title>
        <authorList>
            <person name="Stieglmeier M."/>
            <person name="Klingl A."/>
            <person name="Alves R.J."/>
            <person name="Rittmann S.K."/>
            <person name="Melcher M."/>
            <person name="Leisch N."/>
            <person name="Schleper C."/>
        </authorList>
    </citation>
    <scope>NUCLEOTIDE SEQUENCE [LARGE SCALE GENOMIC DNA]</scope>
    <source>
        <strain evidence="7">EN76</strain>
    </source>
</reference>
<feature type="transmembrane region" description="Helical" evidence="6">
    <location>
        <begin position="321"/>
        <end position="341"/>
    </location>
</feature>
<feature type="transmembrane region" description="Helical" evidence="6">
    <location>
        <begin position="44"/>
        <end position="65"/>
    </location>
</feature>
<dbReference type="NCBIfam" id="TIGR00374">
    <property type="entry name" value="flippase-like domain"/>
    <property type="match status" value="1"/>
</dbReference>
<keyword evidence="3 6" id="KW-0812">Transmembrane</keyword>
<dbReference type="InterPro" id="IPR022791">
    <property type="entry name" value="L-PG_synthase/AglD"/>
</dbReference>
<name>A0A060HHK7_9ARCH</name>
<evidence type="ECO:0000256" key="1">
    <source>
        <dbReference type="ARBA" id="ARBA00004651"/>
    </source>
</evidence>
<dbReference type="GO" id="GO:0005886">
    <property type="term" value="C:plasma membrane"/>
    <property type="evidence" value="ECO:0007669"/>
    <property type="project" value="UniProtKB-SubCell"/>
</dbReference>
<dbReference type="STRING" id="926571.NVIE_008300"/>
<evidence type="ECO:0000256" key="6">
    <source>
        <dbReference type="SAM" id="Phobius"/>
    </source>
</evidence>
<evidence type="ECO:0000256" key="4">
    <source>
        <dbReference type="ARBA" id="ARBA00022989"/>
    </source>
</evidence>
<feature type="transmembrane region" description="Helical" evidence="6">
    <location>
        <begin position="159"/>
        <end position="181"/>
    </location>
</feature>
<dbReference type="EMBL" id="CP007536">
    <property type="protein sequence ID" value="AIC15048.1"/>
    <property type="molecule type" value="Genomic_DNA"/>
</dbReference>
<proteinExistence type="predicted"/>
<dbReference type="PANTHER" id="PTHR37693:SF1">
    <property type="entry name" value="INTEGRAL MEMBRANE PROTEIN"/>
    <property type="match status" value="1"/>
</dbReference>
<organism evidence="7 8">
    <name type="scientific">Nitrososphaera viennensis EN76</name>
    <dbReference type="NCBI Taxonomy" id="926571"/>
    <lineage>
        <taxon>Archaea</taxon>
        <taxon>Nitrososphaerota</taxon>
        <taxon>Nitrososphaeria</taxon>
        <taxon>Nitrososphaerales</taxon>
        <taxon>Nitrososphaeraceae</taxon>
        <taxon>Nitrososphaera</taxon>
    </lineage>
</organism>
<feature type="transmembrane region" description="Helical" evidence="6">
    <location>
        <begin position="20"/>
        <end position="38"/>
    </location>
</feature>
<keyword evidence="5 6" id="KW-0472">Membrane</keyword>
<dbReference type="AlphaFoldDB" id="A0A060HHK7"/>
<gene>
    <name evidence="7" type="ORF">NVIE_008300</name>
</gene>
<feature type="transmembrane region" description="Helical" evidence="6">
    <location>
        <begin position="134"/>
        <end position="153"/>
    </location>
</feature>
<dbReference type="Pfam" id="PF03706">
    <property type="entry name" value="LPG_synthase_TM"/>
    <property type="match status" value="1"/>
</dbReference>
<keyword evidence="2" id="KW-1003">Cell membrane</keyword>
<evidence type="ECO:0000313" key="8">
    <source>
        <dbReference type="Proteomes" id="UP000027093"/>
    </source>
</evidence>
<keyword evidence="4 6" id="KW-1133">Transmembrane helix</keyword>
<evidence type="ECO:0000256" key="2">
    <source>
        <dbReference type="ARBA" id="ARBA00022475"/>
    </source>
</evidence>
<keyword evidence="8" id="KW-1185">Reference proteome</keyword>
<evidence type="ECO:0000313" key="7">
    <source>
        <dbReference type="EMBL" id="AIC15048.1"/>
    </source>
</evidence>
<feature type="transmembrane region" description="Helical" evidence="6">
    <location>
        <begin position="232"/>
        <end position="250"/>
    </location>
</feature>
<dbReference type="HOGENOM" id="CLU_820405_0_0_2"/>
<dbReference type="KEGG" id="nvn:NVIE_008300"/>
<evidence type="ECO:0000256" key="5">
    <source>
        <dbReference type="ARBA" id="ARBA00023136"/>
    </source>
</evidence>
<sequence length="365" mass="39317">MIRYYIYLQSVQKTALNWRIAAIPASIVPFIIMFLTTKVSPQDIFAVGLVPFVASAVAAVARIMIQAYRFKYFVHKFIGYDVSSPGKTMAARLAGEFVTYTTPSYVGGEFVRIAWLSKNGVPAGKAAWVATMEIIADVFAVTILAFVAGGLALSRGGTAVGITVIAVALPTFVFWLVLILYSAKRNLRVPQFIDRLARRFAKDKADKYIAQANKALDDLCTMSRENFSSSKVIKPFAVGLALTFASFLAYGISFMVLADSVGVGIGMFDSLMAVAASNAIANLPVTIGGSGLAELGIWAYVSNLSSVPNLADIAADSKLSVIIAWRIATYHVPLVIMWIALMKLAIGKKETIVPADGEKKKEDAS</sequence>
<comment type="subcellular location">
    <subcellularLocation>
        <location evidence="1">Cell membrane</location>
        <topology evidence="1">Multi-pass membrane protein</topology>
    </subcellularLocation>
</comment>
<dbReference type="PANTHER" id="PTHR37693">
    <property type="entry name" value="PHOSPHATIDYLGLYCEROL LYSYLTRANSFERASE"/>
    <property type="match status" value="1"/>
</dbReference>
<evidence type="ECO:0000256" key="3">
    <source>
        <dbReference type="ARBA" id="ARBA00022692"/>
    </source>
</evidence>
<feature type="transmembrane region" description="Helical" evidence="6">
    <location>
        <begin position="283"/>
        <end position="301"/>
    </location>
</feature>
<dbReference type="Proteomes" id="UP000027093">
    <property type="component" value="Chromosome"/>
</dbReference>
<accession>A0A060HHK7</accession>
<protein>
    <submittedName>
        <fullName evidence="7">Uncharacterized protein family UPF0104</fullName>
    </submittedName>
</protein>